<reference evidence="1 2" key="1">
    <citation type="journal article" date="2013" name="BMC Genomics">
        <title>The miniature genome of a carnivorous plant Genlisea aurea contains a low number of genes and short non-coding sequences.</title>
        <authorList>
            <person name="Leushkin E.V."/>
            <person name="Sutormin R.A."/>
            <person name="Nabieva E.R."/>
            <person name="Penin A.A."/>
            <person name="Kondrashov A.S."/>
            <person name="Logacheva M.D."/>
        </authorList>
    </citation>
    <scope>NUCLEOTIDE SEQUENCE [LARGE SCALE GENOMIC DNA]</scope>
</reference>
<dbReference type="InterPro" id="IPR027417">
    <property type="entry name" value="P-loop_NTPase"/>
</dbReference>
<dbReference type="Gene3D" id="3.40.50.300">
    <property type="entry name" value="P-loop containing nucleotide triphosphate hydrolases"/>
    <property type="match status" value="1"/>
</dbReference>
<protein>
    <recommendedName>
        <fullName evidence="3">Protein CMSS1</fullName>
    </recommendedName>
</protein>
<evidence type="ECO:0008006" key="3">
    <source>
        <dbReference type="Google" id="ProtNLM"/>
    </source>
</evidence>
<evidence type="ECO:0000313" key="2">
    <source>
        <dbReference type="Proteomes" id="UP000015453"/>
    </source>
</evidence>
<feature type="non-terminal residue" evidence="1">
    <location>
        <position position="1"/>
    </location>
</feature>
<dbReference type="PANTHER" id="PTHR24030:SF0">
    <property type="entry name" value="PROTEIN CMSS1"/>
    <property type="match status" value="1"/>
</dbReference>
<comment type="caution">
    <text evidence="1">The sequence shown here is derived from an EMBL/GenBank/DDBJ whole genome shotgun (WGS) entry which is preliminary data.</text>
</comment>
<dbReference type="OrthoDB" id="1929311at2759"/>
<evidence type="ECO:0000313" key="1">
    <source>
        <dbReference type="EMBL" id="EPS70638.1"/>
    </source>
</evidence>
<dbReference type="PANTHER" id="PTHR24030">
    <property type="entry name" value="PROTEIN CMSS1"/>
    <property type="match status" value="1"/>
</dbReference>
<dbReference type="EMBL" id="AUSU01001605">
    <property type="protein sequence ID" value="EPS70638.1"/>
    <property type="molecule type" value="Genomic_DNA"/>
</dbReference>
<accession>S8E4F1</accession>
<keyword evidence="2" id="KW-1185">Reference proteome</keyword>
<dbReference type="InterPro" id="IPR032704">
    <property type="entry name" value="Cms1"/>
</dbReference>
<sequence length="205" mass="23419">SQQLNFFINQYQSGNGVQISSLELELLQETCFIEPCLKPMEVSISKLDEHVKTAFGSSWKEVLCEKRLQKGRIDPGNPAVIVISSSALRALELLRDLRSLTKDCHAAKLFSKHMKIEEQKSTLKNRVNIACGTPSRIKKLIDMELLGLSRLTLIVIDMNIDIKGYSLFTLKQISEDFWDLYRSYFHQLLLDGKLRFSLYGPLPLN</sequence>
<gene>
    <name evidence="1" type="ORF">M569_04123</name>
</gene>
<dbReference type="SUPFAM" id="SSF52540">
    <property type="entry name" value="P-loop containing nucleoside triphosphate hydrolases"/>
    <property type="match status" value="1"/>
</dbReference>
<dbReference type="Pfam" id="PF14617">
    <property type="entry name" value="CMS1"/>
    <property type="match status" value="1"/>
</dbReference>
<organism evidence="1 2">
    <name type="scientific">Genlisea aurea</name>
    <dbReference type="NCBI Taxonomy" id="192259"/>
    <lineage>
        <taxon>Eukaryota</taxon>
        <taxon>Viridiplantae</taxon>
        <taxon>Streptophyta</taxon>
        <taxon>Embryophyta</taxon>
        <taxon>Tracheophyta</taxon>
        <taxon>Spermatophyta</taxon>
        <taxon>Magnoliopsida</taxon>
        <taxon>eudicotyledons</taxon>
        <taxon>Gunneridae</taxon>
        <taxon>Pentapetalae</taxon>
        <taxon>asterids</taxon>
        <taxon>lamiids</taxon>
        <taxon>Lamiales</taxon>
        <taxon>Lentibulariaceae</taxon>
        <taxon>Genlisea</taxon>
    </lineage>
</organism>
<dbReference type="GO" id="GO:0005634">
    <property type="term" value="C:nucleus"/>
    <property type="evidence" value="ECO:0007669"/>
    <property type="project" value="TreeGrafter"/>
</dbReference>
<dbReference type="AlphaFoldDB" id="S8E4F1"/>
<proteinExistence type="predicted"/>
<name>S8E4F1_9LAMI</name>
<dbReference type="GO" id="GO:0030686">
    <property type="term" value="C:90S preribosome"/>
    <property type="evidence" value="ECO:0007669"/>
    <property type="project" value="TreeGrafter"/>
</dbReference>
<feature type="non-terminal residue" evidence="1">
    <location>
        <position position="205"/>
    </location>
</feature>
<dbReference type="Proteomes" id="UP000015453">
    <property type="component" value="Unassembled WGS sequence"/>
</dbReference>